<dbReference type="InterPro" id="IPR032556">
    <property type="entry name" value="DUF4936"/>
</dbReference>
<protein>
    <recommendedName>
        <fullName evidence="3">DUF4242 domain-containing protein</fullName>
    </recommendedName>
</protein>
<reference evidence="2" key="1">
    <citation type="submission" date="2015-08" db="EMBL/GenBank/DDBJ databases">
        <authorList>
            <person name="Varghese N."/>
        </authorList>
    </citation>
    <scope>NUCLEOTIDE SEQUENCE [LARGE SCALE GENOMIC DNA]</scope>
    <source>
        <strain evidence="2">DSM 17901</strain>
    </source>
</reference>
<organism evidence="1 2">
    <name type="scientific">Gulbenkiania indica</name>
    <dbReference type="NCBI Taxonomy" id="375574"/>
    <lineage>
        <taxon>Bacteria</taxon>
        <taxon>Pseudomonadati</taxon>
        <taxon>Pseudomonadota</taxon>
        <taxon>Betaproteobacteria</taxon>
        <taxon>Neisseriales</taxon>
        <taxon>Chromobacteriaceae</taxon>
        <taxon>Gulbenkiania</taxon>
    </lineage>
</organism>
<keyword evidence="2" id="KW-1185">Reference proteome</keyword>
<gene>
    <name evidence="1" type="ORF">Ga0061063_0263</name>
</gene>
<accession>A0A0K6GSB7</accession>
<dbReference type="RefSeq" id="WP_055433068.1">
    <property type="nucleotide sequence ID" value="NZ_CYHA01000001.1"/>
</dbReference>
<evidence type="ECO:0008006" key="3">
    <source>
        <dbReference type="Google" id="ProtNLM"/>
    </source>
</evidence>
<proteinExistence type="predicted"/>
<dbReference type="AlphaFoldDB" id="A0A0K6GSB7"/>
<evidence type="ECO:0000313" key="2">
    <source>
        <dbReference type="Proteomes" id="UP000243535"/>
    </source>
</evidence>
<dbReference type="OrthoDB" id="8527613at2"/>
<sequence length="95" mass="10955">MPLTLYVYFKLDETEPALIGSLADLTVAMQEDLAGSATCTRQALLRRRDDALTWMEIYEGIVDAEQFRSVLAEARSRYGLDRFGLIRHEEWFQPL</sequence>
<dbReference type="Pfam" id="PF16290">
    <property type="entry name" value="DUF4936"/>
    <property type="match status" value="1"/>
</dbReference>
<dbReference type="Proteomes" id="UP000243535">
    <property type="component" value="Unassembled WGS sequence"/>
</dbReference>
<dbReference type="EMBL" id="CYHA01000001">
    <property type="protein sequence ID" value="CUA81421.1"/>
    <property type="molecule type" value="Genomic_DNA"/>
</dbReference>
<name>A0A0K6GSB7_9NEIS</name>
<evidence type="ECO:0000313" key="1">
    <source>
        <dbReference type="EMBL" id="CUA81421.1"/>
    </source>
</evidence>